<reference evidence="1" key="1">
    <citation type="submission" date="2020-11" db="EMBL/GenBank/DDBJ databases">
        <title>Carbohydrate-dependent, anaerobic sulfur respiration: A novel catabolism in halophilic archaea.</title>
        <authorList>
            <person name="Sorokin D.Y."/>
            <person name="Messina E."/>
            <person name="Smedile F."/>
            <person name="La Cono V."/>
            <person name="Hallsworth J.E."/>
            <person name="Yakimov M.M."/>
        </authorList>
    </citation>
    <scope>NUCLEOTIDE SEQUENCE</scope>
    <source>
        <strain evidence="1">AArc-S</strain>
    </source>
</reference>
<evidence type="ECO:0000313" key="2">
    <source>
        <dbReference type="Proteomes" id="UP000663586"/>
    </source>
</evidence>
<dbReference type="AlphaFoldDB" id="A0A897MT50"/>
<protein>
    <recommendedName>
        <fullName evidence="3">Right handed beta helix domain-containing protein</fullName>
    </recommendedName>
</protein>
<dbReference type="SUPFAM" id="SSF51126">
    <property type="entry name" value="Pectin lyase-like"/>
    <property type="match status" value="1"/>
</dbReference>
<dbReference type="InterPro" id="IPR011050">
    <property type="entry name" value="Pectin_lyase_fold/virulence"/>
</dbReference>
<evidence type="ECO:0000313" key="1">
    <source>
        <dbReference type="EMBL" id="QSG03714.1"/>
    </source>
</evidence>
<proteinExistence type="predicted"/>
<gene>
    <name evidence="1" type="ORF">AArcS_2518</name>
</gene>
<dbReference type="RefSeq" id="WP_238477760.1">
    <property type="nucleotide sequence ID" value="NZ_CP064786.1"/>
</dbReference>
<organism evidence="1 2">
    <name type="scientific">Natranaeroarchaeum sulfidigenes</name>
    <dbReference type="NCBI Taxonomy" id="2784880"/>
    <lineage>
        <taxon>Archaea</taxon>
        <taxon>Methanobacteriati</taxon>
        <taxon>Methanobacteriota</taxon>
        <taxon>Stenosarchaea group</taxon>
        <taxon>Halobacteria</taxon>
        <taxon>Halobacteriales</taxon>
        <taxon>Natronoarchaeaceae</taxon>
        <taxon>Natranaeroarchaeum</taxon>
    </lineage>
</organism>
<keyword evidence="2" id="KW-1185">Reference proteome</keyword>
<dbReference type="Proteomes" id="UP000663586">
    <property type="component" value="Chromosome"/>
</dbReference>
<dbReference type="GeneID" id="70685899"/>
<accession>A0A897MT50</accession>
<dbReference type="KEGG" id="hara:AArcS_2518"/>
<sequence>MAEDTDTDVPSIETYSRRSYLSGIAGGSLLLGTSALLFGAKGSDDTEEPIALEETGGFQAEEPEPVQDSDVIDLGEEGVSEGDDIGAWLSEYIEDGVEIIVPAGRYDYSTSAFTRDLDDGYADVTVRGEGEFGDVIFDHGDGYNFSEVLSANGGDILLDNVVWRGVSGGNGNITVQASEDNEVRLRRVARPDGSDEHGEGVFVRPEHAGVAVLEHCWFESFTDNGLYASAPGGSNGNDGEIKVVGGLYKNNNIANIRISGTNSTVESATVVLTTQHDDKWGTDRSVNMRGIWIREGTESTGRNITIQDCDVYNELPYAPIEINPRDGGGSGIISDTRVYNESDGVPAIGHLGGEWETDGVAITGDGDTTNEIDTDSCNAPECAQASPVAVEPIGDR</sequence>
<dbReference type="EMBL" id="CP064786">
    <property type="protein sequence ID" value="QSG03714.1"/>
    <property type="molecule type" value="Genomic_DNA"/>
</dbReference>
<name>A0A897MT50_9EURY</name>
<evidence type="ECO:0008006" key="3">
    <source>
        <dbReference type="Google" id="ProtNLM"/>
    </source>
</evidence>